<evidence type="ECO:0000313" key="6">
    <source>
        <dbReference type="EMBL" id="WOF22728.1"/>
    </source>
</evidence>
<dbReference type="InterPro" id="IPR027417">
    <property type="entry name" value="P-loop_NTPase"/>
</dbReference>
<dbReference type="GO" id="GO:0015833">
    <property type="term" value="P:peptide transport"/>
    <property type="evidence" value="ECO:0007669"/>
    <property type="project" value="InterPro"/>
</dbReference>
<dbReference type="InterPro" id="IPR013563">
    <property type="entry name" value="Oligopep_ABC_C"/>
</dbReference>
<dbReference type="NCBIfam" id="NF008453">
    <property type="entry name" value="PRK11308.1"/>
    <property type="match status" value="2"/>
</dbReference>
<dbReference type="PANTHER" id="PTHR43776">
    <property type="entry name" value="TRANSPORT ATP-BINDING PROTEIN"/>
    <property type="match status" value="1"/>
</dbReference>
<dbReference type="PANTHER" id="PTHR43776:SF7">
    <property type="entry name" value="D,D-DIPEPTIDE TRANSPORT ATP-BINDING PROTEIN DDPF-RELATED"/>
    <property type="match status" value="1"/>
</dbReference>
<evidence type="ECO:0000256" key="4">
    <source>
        <dbReference type="ARBA" id="ARBA00022840"/>
    </source>
</evidence>
<dbReference type="SUPFAM" id="SSF52540">
    <property type="entry name" value="P-loop containing nucleoside triphosphate hydrolases"/>
    <property type="match status" value="2"/>
</dbReference>
<dbReference type="NCBIfam" id="NF007739">
    <property type="entry name" value="PRK10419.1"/>
    <property type="match status" value="2"/>
</dbReference>
<accession>A0AA97FHE9</accession>
<dbReference type="Pfam" id="PF08352">
    <property type="entry name" value="oligo_HPY"/>
    <property type="match status" value="1"/>
</dbReference>
<dbReference type="Gene3D" id="3.40.50.300">
    <property type="entry name" value="P-loop containing nucleotide triphosphate hydrolases"/>
    <property type="match status" value="2"/>
</dbReference>
<gene>
    <name evidence="6" type="ORF">N8K70_15240</name>
</gene>
<dbReference type="InterPro" id="IPR017871">
    <property type="entry name" value="ABC_transporter-like_CS"/>
</dbReference>
<evidence type="ECO:0000256" key="1">
    <source>
        <dbReference type="ARBA" id="ARBA00005417"/>
    </source>
</evidence>
<dbReference type="RefSeq" id="WP_317139199.1">
    <property type="nucleotide sequence ID" value="NZ_CP118157.1"/>
</dbReference>
<evidence type="ECO:0000313" key="7">
    <source>
        <dbReference type="Proteomes" id="UP001305498"/>
    </source>
</evidence>
<dbReference type="GO" id="GO:0016887">
    <property type="term" value="F:ATP hydrolysis activity"/>
    <property type="evidence" value="ECO:0007669"/>
    <property type="project" value="InterPro"/>
</dbReference>
<dbReference type="CDD" id="cd03257">
    <property type="entry name" value="ABC_NikE_OppD_transporters"/>
    <property type="match status" value="2"/>
</dbReference>
<dbReference type="PROSITE" id="PS50893">
    <property type="entry name" value="ABC_TRANSPORTER_2"/>
    <property type="match status" value="2"/>
</dbReference>
<dbReference type="InterPro" id="IPR003593">
    <property type="entry name" value="AAA+_ATPase"/>
</dbReference>
<dbReference type="PROSITE" id="PS00211">
    <property type="entry name" value="ABC_TRANSPORTER_1"/>
    <property type="match status" value="2"/>
</dbReference>
<dbReference type="EMBL" id="CP118157">
    <property type="protein sequence ID" value="WOF22728.1"/>
    <property type="molecule type" value="Genomic_DNA"/>
</dbReference>
<keyword evidence="4 6" id="KW-0067">ATP-binding</keyword>
<feature type="domain" description="ABC transporter" evidence="5">
    <location>
        <begin position="296"/>
        <end position="541"/>
    </location>
</feature>
<organism evidence="6 7">
    <name type="scientific">Microbacterium betulae</name>
    <dbReference type="NCBI Taxonomy" id="2981139"/>
    <lineage>
        <taxon>Bacteria</taxon>
        <taxon>Bacillati</taxon>
        <taxon>Actinomycetota</taxon>
        <taxon>Actinomycetes</taxon>
        <taxon>Micrococcales</taxon>
        <taxon>Microbacteriaceae</taxon>
        <taxon>Microbacterium</taxon>
    </lineage>
</organism>
<dbReference type="InterPro" id="IPR003439">
    <property type="entry name" value="ABC_transporter-like_ATP-bd"/>
</dbReference>
<proteinExistence type="inferred from homology"/>
<evidence type="ECO:0000259" key="5">
    <source>
        <dbReference type="PROSITE" id="PS50893"/>
    </source>
</evidence>
<dbReference type="GO" id="GO:0055085">
    <property type="term" value="P:transmembrane transport"/>
    <property type="evidence" value="ECO:0007669"/>
    <property type="project" value="UniProtKB-ARBA"/>
</dbReference>
<keyword evidence="3" id="KW-0547">Nucleotide-binding</keyword>
<dbReference type="SMART" id="SM00382">
    <property type="entry name" value="AAA"/>
    <property type="match status" value="2"/>
</dbReference>
<keyword evidence="7" id="KW-1185">Reference proteome</keyword>
<name>A0AA97FHE9_9MICO</name>
<dbReference type="InterPro" id="IPR050319">
    <property type="entry name" value="ABC_transp_ATP-bind"/>
</dbReference>
<dbReference type="GO" id="GO:0005524">
    <property type="term" value="F:ATP binding"/>
    <property type="evidence" value="ECO:0007669"/>
    <property type="project" value="UniProtKB-KW"/>
</dbReference>
<reference evidence="6 7" key="1">
    <citation type="submission" date="2023-02" db="EMBL/GenBank/DDBJ databases">
        <title>Microbacterium betulae sp. nov., isolated from birch wood.</title>
        <authorList>
            <person name="Pasciak M."/>
            <person name="Pawlik K.J."/>
            <person name="Martynowski D."/>
            <person name="Laczmanski L."/>
            <person name="Ciekot J."/>
            <person name="Szponar B."/>
            <person name="Wojcik-Fatla A."/>
            <person name="Mackiewicz B."/>
            <person name="Farian E."/>
            <person name="Cholewa G."/>
            <person name="Cholewa A."/>
            <person name="Dutkiewicz J."/>
        </authorList>
    </citation>
    <scope>NUCLEOTIDE SEQUENCE [LARGE SCALE GENOMIC DNA]</scope>
    <source>
        <strain evidence="6 7">AB</strain>
    </source>
</reference>
<dbReference type="Proteomes" id="UP001305498">
    <property type="component" value="Chromosome"/>
</dbReference>
<dbReference type="KEGG" id="mbet:N8K70_15240"/>
<dbReference type="AlphaFoldDB" id="A0AA97FHE9"/>
<evidence type="ECO:0000256" key="3">
    <source>
        <dbReference type="ARBA" id="ARBA00022741"/>
    </source>
</evidence>
<keyword evidence="2" id="KW-0813">Transport</keyword>
<sequence>MPPAAETAASAPTSASSSAPLLGVRGLEVSYGERPVLHGVDLDVRRGERVAIVGQSGSGKSTLVSALFGLLPGAGRITAGSIDLDGDDLLGDASRVRAARGRRIGLVPQDPASSLNPTMSIGDHVADALRRDGLRGERLHRGLVELLDEAGVPEPERRARQYPHEFSGGMRQRVLIARALAREPELLVADEPTSALDVTVQKRILDHLQTLVDSHGTTLLLVTHDLGIAADRADRIVVMLDGRIVEEGTPRQVLRSPAHPYTRRLVEAAPGVHVAEARAGVAEPAETTDARSPDVIVVRDLVKEFSVRGQRGTVRAVDEVSFRVPRGTTTALVGESGSGKTTISRILLGLERPTSGAALVDGTDLATCTRAERRDARRRVQPVFQDPYGSLDPTHTVQRIVDEPLRVFRVGDRASRARRVAELLDAVALPADTAHRRPSELSGGQRQRVAIARALALEPALLVCDEAVSALDVLVQQQVLELMAGLQRRLGVSYLFITHDLAVVREIADNVVILRQGRIEEAGSVDDVYLSPQAEYTRELLGAIPGASLLG</sequence>
<evidence type="ECO:0000256" key="2">
    <source>
        <dbReference type="ARBA" id="ARBA00022448"/>
    </source>
</evidence>
<feature type="domain" description="ABC transporter" evidence="5">
    <location>
        <begin position="22"/>
        <end position="266"/>
    </location>
</feature>
<dbReference type="Pfam" id="PF00005">
    <property type="entry name" value="ABC_tran"/>
    <property type="match status" value="2"/>
</dbReference>
<protein>
    <submittedName>
        <fullName evidence="6">ABC transporter ATP-binding protein</fullName>
    </submittedName>
</protein>
<comment type="similarity">
    <text evidence="1">Belongs to the ABC transporter superfamily.</text>
</comment>